<keyword evidence="13" id="KW-1185">Reference proteome</keyword>
<protein>
    <recommendedName>
        <fullName evidence="9">Ribosomal RNA-processing protein 43</fullName>
    </recommendedName>
</protein>
<name>A0A8H7BZK6_9FUNG</name>
<comment type="caution">
    <text evidence="12">The sequence shown here is derived from an EMBL/GenBank/DDBJ whole genome shotgun (WGS) entry which is preliminary data.</text>
</comment>
<dbReference type="GO" id="GO:0071028">
    <property type="term" value="P:nuclear mRNA surveillance"/>
    <property type="evidence" value="ECO:0007669"/>
    <property type="project" value="TreeGrafter"/>
</dbReference>
<dbReference type="EMBL" id="JABAYA010000003">
    <property type="protein sequence ID" value="KAF7732331.1"/>
    <property type="molecule type" value="Genomic_DNA"/>
</dbReference>
<evidence type="ECO:0000256" key="5">
    <source>
        <dbReference type="ARBA" id="ARBA00022552"/>
    </source>
</evidence>
<evidence type="ECO:0000256" key="7">
    <source>
        <dbReference type="ARBA" id="ARBA00022884"/>
    </source>
</evidence>
<feature type="domain" description="Exoribonuclease phosphorolytic" evidence="11">
    <location>
        <begin position="201"/>
        <end position="267"/>
    </location>
</feature>
<evidence type="ECO:0000256" key="8">
    <source>
        <dbReference type="ARBA" id="ARBA00023242"/>
    </source>
</evidence>
<dbReference type="InterPro" id="IPR001247">
    <property type="entry name" value="ExoRNase_PH_dom1"/>
</dbReference>
<dbReference type="GO" id="GO:0071038">
    <property type="term" value="P:TRAMP-dependent tRNA surveillance pathway"/>
    <property type="evidence" value="ECO:0007669"/>
    <property type="project" value="TreeGrafter"/>
</dbReference>
<evidence type="ECO:0000256" key="2">
    <source>
        <dbReference type="ARBA" id="ARBA00004604"/>
    </source>
</evidence>
<evidence type="ECO:0000256" key="4">
    <source>
        <dbReference type="ARBA" id="ARBA00022490"/>
    </source>
</evidence>
<dbReference type="PANTHER" id="PTHR11097">
    <property type="entry name" value="EXOSOME COMPLEX EXONUCLEASE RIBOSOMAL RNA PROCESSING PROTEIN"/>
    <property type="match status" value="1"/>
</dbReference>
<dbReference type="InterPro" id="IPR020568">
    <property type="entry name" value="Ribosomal_Su5_D2-typ_SF"/>
</dbReference>
<sequence length="283" mass="31300">MSQATTPTTHARNFEIFSRIQPHEYLRRFLDQNVRPDGRLLDQFRNTLITSGAISTANGSAMVRLGGTTVVCGIKAEVCEPNVERPDEVPNVELSPMCSPKFRPGPPPEKAQAVSELIHQVFRDSQILPLEKLCIESGKAVWVLYADIVCLNYDGNIMDASLLALVTALKDVTLPKTELSPSMIVEADASEQTRPIELTRFPVASTFCLFSQPDALLSDPNDTEEILAKETMTVIMDSEGALCRVYKTGGTAMQVDTLRTCFERAKQRTEQVAILIDQAIKKQ</sequence>
<dbReference type="OrthoDB" id="45882at2759"/>
<dbReference type="GO" id="GO:0000467">
    <property type="term" value="P:exonucleolytic trimming to generate mature 3'-end of 5.8S rRNA from tricistronic rRNA transcript (SSU-rRNA, 5.8S rRNA, LSU-rRNA)"/>
    <property type="evidence" value="ECO:0007669"/>
    <property type="project" value="TreeGrafter"/>
</dbReference>
<evidence type="ECO:0000313" key="13">
    <source>
        <dbReference type="Proteomes" id="UP000605846"/>
    </source>
</evidence>
<dbReference type="Proteomes" id="UP000605846">
    <property type="component" value="Unassembled WGS sequence"/>
</dbReference>
<dbReference type="Pfam" id="PF01138">
    <property type="entry name" value="RNase_PH"/>
    <property type="match status" value="1"/>
</dbReference>
<dbReference type="Gene3D" id="3.30.230.70">
    <property type="entry name" value="GHMP Kinase, N-terminal domain"/>
    <property type="match status" value="1"/>
</dbReference>
<evidence type="ECO:0000256" key="3">
    <source>
        <dbReference type="ARBA" id="ARBA00006678"/>
    </source>
</evidence>
<dbReference type="AlphaFoldDB" id="A0A8H7BZK6"/>
<evidence type="ECO:0000256" key="6">
    <source>
        <dbReference type="ARBA" id="ARBA00022835"/>
    </source>
</evidence>
<dbReference type="PANTHER" id="PTHR11097:SF9">
    <property type="entry name" value="EXOSOME COMPLEX COMPONENT RRP43"/>
    <property type="match status" value="1"/>
</dbReference>
<dbReference type="SUPFAM" id="SSF54211">
    <property type="entry name" value="Ribosomal protein S5 domain 2-like"/>
    <property type="match status" value="1"/>
</dbReference>
<reference evidence="12" key="1">
    <citation type="submission" date="2020-01" db="EMBL/GenBank/DDBJ databases">
        <title>Genome Sequencing of Three Apophysomyces-Like Fungal Strains Confirms a Novel Fungal Genus in the Mucoromycota with divergent Burkholderia-like Endosymbiotic Bacteria.</title>
        <authorList>
            <person name="Stajich J.E."/>
            <person name="Macias A.M."/>
            <person name="Carter-House D."/>
            <person name="Lovett B."/>
            <person name="Kasson L.R."/>
            <person name="Berry K."/>
            <person name="Grigoriev I."/>
            <person name="Chang Y."/>
            <person name="Spatafora J."/>
            <person name="Kasson M.T."/>
        </authorList>
    </citation>
    <scope>NUCLEOTIDE SEQUENCE</scope>
    <source>
        <strain evidence="12">NRRL A-21654</strain>
    </source>
</reference>
<feature type="domain" description="Exoribonuclease phosphorolytic" evidence="10">
    <location>
        <begin position="43"/>
        <end position="175"/>
    </location>
</feature>
<dbReference type="GO" id="GO:0034473">
    <property type="term" value="P:U1 snRNA 3'-end processing"/>
    <property type="evidence" value="ECO:0007669"/>
    <property type="project" value="TreeGrafter"/>
</dbReference>
<evidence type="ECO:0000313" key="12">
    <source>
        <dbReference type="EMBL" id="KAF7732331.1"/>
    </source>
</evidence>
<dbReference type="SUPFAM" id="SSF55666">
    <property type="entry name" value="Ribonuclease PH domain 2-like"/>
    <property type="match status" value="1"/>
</dbReference>
<dbReference type="GO" id="GO:0000176">
    <property type="term" value="C:nuclear exosome (RNase complex)"/>
    <property type="evidence" value="ECO:0007669"/>
    <property type="project" value="UniProtKB-ARBA"/>
</dbReference>
<comment type="subcellular location">
    <subcellularLocation>
        <location evidence="1">Cytoplasm</location>
    </subcellularLocation>
    <subcellularLocation>
        <location evidence="2">Nucleus</location>
        <location evidence="2">Nucleolus</location>
    </subcellularLocation>
</comment>
<dbReference type="GO" id="GO:0034475">
    <property type="term" value="P:U4 snRNA 3'-end processing"/>
    <property type="evidence" value="ECO:0007669"/>
    <property type="project" value="TreeGrafter"/>
</dbReference>
<proteinExistence type="inferred from homology"/>
<keyword evidence="5" id="KW-0698">rRNA processing</keyword>
<dbReference type="GO" id="GO:0071035">
    <property type="term" value="P:nuclear polyadenylation-dependent rRNA catabolic process"/>
    <property type="evidence" value="ECO:0007669"/>
    <property type="project" value="TreeGrafter"/>
</dbReference>
<dbReference type="GO" id="GO:0016075">
    <property type="term" value="P:rRNA catabolic process"/>
    <property type="evidence" value="ECO:0007669"/>
    <property type="project" value="TreeGrafter"/>
</dbReference>
<keyword evidence="8" id="KW-0539">Nucleus</keyword>
<dbReference type="GO" id="GO:0035925">
    <property type="term" value="F:mRNA 3'-UTR AU-rich region binding"/>
    <property type="evidence" value="ECO:0007669"/>
    <property type="project" value="TreeGrafter"/>
</dbReference>
<dbReference type="Pfam" id="PF03725">
    <property type="entry name" value="RNase_PH_C"/>
    <property type="match status" value="1"/>
</dbReference>
<evidence type="ECO:0000259" key="10">
    <source>
        <dbReference type="Pfam" id="PF01138"/>
    </source>
</evidence>
<dbReference type="GO" id="GO:0000177">
    <property type="term" value="C:cytoplasmic exosome (RNase complex)"/>
    <property type="evidence" value="ECO:0007669"/>
    <property type="project" value="TreeGrafter"/>
</dbReference>
<dbReference type="GO" id="GO:0034476">
    <property type="term" value="P:U5 snRNA 3'-end processing"/>
    <property type="evidence" value="ECO:0007669"/>
    <property type="project" value="TreeGrafter"/>
</dbReference>
<keyword evidence="6" id="KW-0271">Exosome</keyword>
<dbReference type="InterPro" id="IPR033196">
    <property type="entry name" value="Rrp43"/>
</dbReference>
<dbReference type="GO" id="GO:0005730">
    <property type="term" value="C:nucleolus"/>
    <property type="evidence" value="ECO:0007669"/>
    <property type="project" value="UniProtKB-SubCell"/>
</dbReference>
<dbReference type="InterPro" id="IPR036345">
    <property type="entry name" value="ExoRNase_PH_dom2_sf"/>
</dbReference>
<accession>A0A8H7BZK6</accession>
<dbReference type="InterPro" id="IPR027408">
    <property type="entry name" value="PNPase/RNase_PH_dom_sf"/>
</dbReference>
<organism evidence="12 13">
    <name type="scientific">Apophysomyces ossiformis</name>
    <dbReference type="NCBI Taxonomy" id="679940"/>
    <lineage>
        <taxon>Eukaryota</taxon>
        <taxon>Fungi</taxon>
        <taxon>Fungi incertae sedis</taxon>
        <taxon>Mucoromycota</taxon>
        <taxon>Mucoromycotina</taxon>
        <taxon>Mucoromycetes</taxon>
        <taxon>Mucorales</taxon>
        <taxon>Mucorineae</taxon>
        <taxon>Mucoraceae</taxon>
        <taxon>Apophysomyces</taxon>
    </lineage>
</organism>
<dbReference type="InterPro" id="IPR015847">
    <property type="entry name" value="ExoRNase_PH_dom2"/>
</dbReference>
<evidence type="ECO:0000259" key="11">
    <source>
        <dbReference type="Pfam" id="PF03725"/>
    </source>
</evidence>
<gene>
    <name evidence="12" type="primary">EXOSC8</name>
    <name evidence="12" type="ORF">EC973_005227</name>
</gene>
<evidence type="ECO:0000256" key="1">
    <source>
        <dbReference type="ARBA" id="ARBA00004496"/>
    </source>
</evidence>
<keyword evidence="7" id="KW-0694">RNA-binding</keyword>
<keyword evidence="4" id="KW-0963">Cytoplasm</keyword>
<dbReference type="CDD" id="cd11369">
    <property type="entry name" value="RNase_PH_RRP43"/>
    <property type="match status" value="1"/>
</dbReference>
<comment type="similarity">
    <text evidence="3">Belongs to the RNase PH family.</text>
</comment>
<evidence type="ECO:0000256" key="9">
    <source>
        <dbReference type="ARBA" id="ARBA00030617"/>
    </source>
</evidence>
<dbReference type="FunFam" id="3.30.230.70:FF:000017">
    <property type="entry name" value="Exosome complex component Rrp42"/>
    <property type="match status" value="1"/>
</dbReference>
<dbReference type="InterPro" id="IPR050590">
    <property type="entry name" value="Exosome_comp_Rrp42_subfam"/>
</dbReference>